<dbReference type="GO" id="GO:0004748">
    <property type="term" value="F:ribonucleoside-diphosphate reductase activity, thioredoxin disulfide as acceptor"/>
    <property type="evidence" value="ECO:0007669"/>
    <property type="project" value="UniProtKB-EC"/>
</dbReference>
<comment type="catalytic activity">
    <reaction evidence="9">
        <text>a 2'-deoxyribonucleoside 5'-diphosphate + [thioredoxin]-disulfide + H2O = a ribonucleoside 5'-diphosphate + [thioredoxin]-dithiol</text>
        <dbReference type="Rhea" id="RHEA:23252"/>
        <dbReference type="Rhea" id="RHEA-COMP:10698"/>
        <dbReference type="Rhea" id="RHEA-COMP:10700"/>
        <dbReference type="ChEBI" id="CHEBI:15377"/>
        <dbReference type="ChEBI" id="CHEBI:29950"/>
        <dbReference type="ChEBI" id="CHEBI:50058"/>
        <dbReference type="ChEBI" id="CHEBI:57930"/>
        <dbReference type="ChEBI" id="CHEBI:73316"/>
        <dbReference type="EC" id="1.17.4.1"/>
    </reaction>
</comment>
<dbReference type="InterPro" id="IPR039718">
    <property type="entry name" value="Rrm1"/>
</dbReference>
<dbReference type="InterPro" id="IPR008926">
    <property type="entry name" value="RNR_R1-su_N"/>
</dbReference>
<keyword evidence="4 8" id="KW-0067">ATP-binding</keyword>
<name>A0A8B8FXU1_9HEMI</name>
<evidence type="ECO:0000313" key="12">
    <source>
        <dbReference type="RefSeq" id="XP_025415343.1"/>
    </source>
</evidence>
<dbReference type="GO" id="GO:0005524">
    <property type="term" value="F:ATP binding"/>
    <property type="evidence" value="ECO:0007669"/>
    <property type="project" value="UniProtKB-UniRule"/>
</dbReference>
<dbReference type="InterPro" id="IPR013346">
    <property type="entry name" value="NrdE_NrdA_C"/>
</dbReference>
<dbReference type="GO" id="GO:0005971">
    <property type="term" value="C:ribonucleoside-diphosphate reductase complex"/>
    <property type="evidence" value="ECO:0007669"/>
    <property type="project" value="TreeGrafter"/>
</dbReference>
<dbReference type="InterPro" id="IPR005144">
    <property type="entry name" value="ATP-cone_dom"/>
</dbReference>
<evidence type="ECO:0000256" key="4">
    <source>
        <dbReference type="ARBA" id="ARBA00022840"/>
    </source>
</evidence>
<dbReference type="EC" id="1.17.4.1" evidence="9"/>
<evidence type="ECO:0000256" key="3">
    <source>
        <dbReference type="ARBA" id="ARBA00022741"/>
    </source>
</evidence>
<dbReference type="PANTHER" id="PTHR11573">
    <property type="entry name" value="RIBONUCLEOSIDE-DIPHOSPHATE REDUCTASE LARGE CHAIN"/>
    <property type="match status" value="1"/>
</dbReference>
<dbReference type="PROSITE" id="PS51161">
    <property type="entry name" value="ATP_CONE"/>
    <property type="match status" value="1"/>
</dbReference>
<proteinExistence type="inferred from homology"/>
<sequence>MAEIKKHLYVQKRDGSIESVHYDEIIARIKQLCYNLDSENIDPAAMAIHVIKKCLYPGITTSQLDDAAAEMAITMTTLHPDYEKLASRIAISNLHKQTKEKFSDVMDDVYKNDEYWNIGLSDNVYKIIMNNKDRFNSAINHENDYNLDYFGFKNLMDYFLAKSDNKVFERPQHLYMKIAVSIHGNDIDSAIETYNMLSQKLYIFSPVVMRLQPATKKVHQPSISHYSVAMIADSIDGIYDTLTRFSKFVLPYSSTAIHVHKIRAAGTYIKGSNGKSSGLPLMLKQYDTVVHNFETSERPKSINGLTVYCELWHADIMKVIDQIRKTAIADLKLQNSYPALWIPDEFMRRVQNDEIWSFMSPDHCPGLIEVYGDKFDHLYREYELKSKSFVLRQIEAKKLWSQIIQSQIETGLPLLLFKDACNAKSNESNLGTIQCAGRNGDTVQFTASDEVATCTTASIAVNMFLTSENIYNFSKLKETVKKVTYDLNKIIETNNDVFCEEEKCSLGIKQNQLAIGIGILGLADLFLKMKYPFDKKEARELNVKIHETIYYGALEASCELAAKYGCYKTYLNSPASNGLLQFDLWNVKPSNLWDWSCLKKKIAEYGLRNSLVTIISNTEIESKIFGCMNSIEPLDSNIKLRYISSEESRPKEIQVVNPHLLKDLYDRNLWDQKIISKLVDNMGSIQEIQDLPEDLKELYRTKWEIDQKALVFMAADRAPFIDHSQALSLYMAKANEEIISDMHMLTWKLGLKTGVCQLRIKQTEDDLRD</sequence>
<keyword evidence="6 9" id="KW-0215">Deoxyribonucleotide synthesis</keyword>
<keyword evidence="3 8" id="KW-0547">Nucleotide-binding</keyword>
<protein>
    <recommendedName>
        <fullName evidence="9">Ribonucleoside-diphosphate reductase</fullName>
        <ecNumber evidence="9">1.17.4.1</ecNumber>
    </recommendedName>
</protein>
<evidence type="ECO:0000256" key="9">
    <source>
        <dbReference type="RuleBase" id="RU003410"/>
    </source>
</evidence>
<dbReference type="SUPFAM" id="SSF51998">
    <property type="entry name" value="PFL-like glycyl radical enzymes"/>
    <property type="match status" value="1"/>
</dbReference>
<dbReference type="PANTHER" id="PTHR11573:SF6">
    <property type="entry name" value="RIBONUCLEOSIDE-DIPHOSPHATE REDUCTASE LARGE SUBUNIT"/>
    <property type="match status" value="1"/>
</dbReference>
<dbReference type="Proteomes" id="UP000694846">
    <property type="component" value="Unplaced"/>
</dbReference>
<dbReference type="Pfam" id="PF00317">
    <property type="entry name" value="Ribonuc_red_lgN"/>
    <property type="match status" value="1"/>
</dbReference>
<dbReference type="Pfam" id="PF02867">
    <property type="entry name" value="Ribonuc_red_lgC"/>
    <property type="match status" value="1"/>
</dbReference>
<dbReference type="Gene3D" id="3.20.70.20">
    <property type="match status" value="1"/>
</dbReference>
<comment type="function">
    <text evidence="7 9">Provides the precursors necessary for DNA synthesis. Catalyzes the biosynthesis of deoxyribonucleotides from the corresponding ribonucleotides.</text>
</comment>
<keyword evidence="11" id="KW-1185">Reference proteome</keyword>
<comment type="similarity">
    <text evidence="1 9">Belongs to the ribonucleoside diphosphate reductase large chain family.</text>
</comment>
<evidence type="ECO:0000256" key="2">
    <source>
        <dbReference type="ARBA" id="ARBA00022533"/>
    </source>
</evidence>
<dbReference type="AlphaFoldDB" id="A0A8B8FXU1"/>
<dbReference type="NCBIfam" id="TIGR02506">
    <property type="entry name" value="NrdE_NrdA"/>
    <property type="match status" value="1"/>
</dbReference>
<feature type="domain" description="ATP-cone" evidence="10">
    <location>
        <begin position="8"/>
        <end position="100"/>
    </location>
</feature>
<accession>A0A8B8FXU1</accession>
<dbReference type="GeneID" id="112687034"/>
<dbReference type="InterPro" id="IPR013509">
    <property type="entry name" value="RNR_lsu_N"/>
</dbReference>
<dbReference type="InterPro" id="IPR000788">
    <property type="entry name" value="RNR_lg_C"/>
</dbReference>
<gene>
    <name evidence="12" type="primary">LOC112687034</name>
</gene>
<evidence type="ECO:0000313" key="11">
    <source>
        <dbReference type="Proteomes" id="UP000694846"/>
    </source>
</evidence>
<evidence type="ECO:0000256" key="8">
    <source>
        <dbReference type="PROSITE-ProRule" id="PRU00492"/>
    </source>
</evidence>
<dbReference type="RefSeq" id="XP_025415343.1">
    <property type="nucleotide sequence ID" value="XM_025559558.1"/>
</dbReference>
<evidence type="ECO:0000256" key="1">
    <source>
        <dbReference type="ARBA" id="ARBA00010406"/>
    </source>
</evidence>
<keyword evidence="5 9" id="KW-0560">Oxidoreductase</keyword>
<dbReference type="OrthoDB" id="6582252at2759"/>
<evidence type="ECO:0000259" key="10">
    <source>
        <dbReference type="PROSITE" id="PS51161"/>
    </source>
</evidence>
<evidence type="ECO:0000256" key="5">
    <source>
        <dbReference type="ARBA" id="ARBA00023002"/>
    </source>
</evidence>
<evidence type="ECO:0000256" key="7">
    <source>
        <dbReference type="ARBA" id="ARBA00024942"/>
    </source>
</evidence>
<dbReference type="GO" id="GO:0009263">
    <property type="term" value="P:deoxyribonucleotide biosynthetic process"/>
    <property type="evidence" value="ECO:0007669"/>
    <property type="project" value="UniProtKB-KW"/>
</dbReference>
<keyword evidence="2" id="KW-0021">Allosteric enzyme</keyword>
<reference evidence="12" key="1">
    <citation type="submission" date="2025-08" db="UniProtKB">
        <authorList>
            <consortium name="RefSeq"/>
        </authorList>
    </citation>
    <scope>IDENTIFICATION</scope>
    <source>
        <tissue evidence="12">Whole body</tissue>
    </source>
</reference>
<dbReference type="PRINTS" id="PR01183">
    <property type="entry name" value="RIBORDTASEM1"/>
</dbReference>
<dbReference type="Pfam" id="PF03477">
    <property type="entry name" value="ATP-cone"/>
    <property type="match status" value="1"/>
</dbReference>
<evidence type="ECO:0000256" key="6">
    <source>
        <dbReference type="ARBA" id="ARBA00023116"/>
    </source>
</evidence>
<dbReference type="UniPathway" id="UPA00326"/>
<dbReference type="SUPFAM" id="SSF48168">
    <property type="entry name" value="R1 subunit of ribonucleotide reductase, N-terminal domain"/>
    <property type="match status" value="1"/>
</dbReference>
<organism evidence="11 12">
    <name type="scientific">Sipha flava</name>
    <name type="common">yellow sugarcane aphid</name>
    <dbReference type="NCBI Taxonomy" id="143950"/>
    <lineage>
        <taxon>Eukaryota</taxon>
        <taxon>Metazoa</taxon>
        <taxon>Ecdysozoa</taxon>
        <taxon>Arthropoda</taxon>
        <taxon>Hexapoda</taxon>
        <taxon>Insecta</taxon>
        <taxon>Pterygota</taxon>
        <taxon>Neoptera</taxon>
        <taxon>Paraneoptera</taxon>
        <taxon>Hemiptera</taxon>
        <taxon>Sternorrhyncha</taxon>
        <taxon>Aphidomorpha</taxon>
        <taxon>Aphidoidea</taxon>
        <taxon>Aphididae</taxon>
        <taxon>Sipha</taxon>
    </lineage>
</organism>